<reference evidence="2" key="1">
    <citation type="journal article" date="2015" name="Nature">
        <title>Complex archaea that bridge the gap between prokaryotes and eukaryotes.</title>
        <authorList>
            <person name="Spang A."/>
            <person name="Saw J.H."/>
            <person name="Jorgensen S.L."/>
            <person name="Zaremba-Niedzwiedzka K."/>
            <person name="Martijn J."/>
            <person name="Lind A.E."/>
            <person name="van Eijk R."/>
            <person name="Schleper C."/>
            <person name="Guy L."/>
            <person name="Ettema T.J."/>
        </authorList>
    </citation>
    <scope>NUCLEOTIDE SEQUENCE</scope>
</reference>
<dbReference type="AlphaFoldDB" id="A0A0F9JQE5"/>
<sequence>GNGDVIENASLKDADKTIPMEEEGVLEHDEKSRDF</sequence>
<evidence type="ECO:0000313" key="2">
    <source>
        <dbReference type="EMBL" id="KKM64646.1"/>
    </source>
</evidence>
<proteinExistence type="predicted"/>
<feature type="non-terminal residue" evidence="2">
    <location>
        <position position="1"/>
    </location>
</feature>
<feature type="compositionally biased region" description="Basic and acidic residues" evidence="1">
    <location>
        <begin position="10"/>
        <end position="35"/>
    </location>
</feature>
<name>A0A0F9JQE5_9ZZZZ</name>
<comment type="caution">
    <text evidence="2">The sequence shown here is derived from an EMBL/GenBank/DDBJ whole genome shotgun (WGS) entry which is preliminary data.</text>
</comment>
<feature type="region of interest" description="Disordered" evidence="1">
    <location>
        <begin position="1"/>
        <end position="35"/>
    </location>
</feature>
<organism evidence="2">
    <name type="scientific">marine sediment metagenome</name>
    <dbReference type="NCBI Taxonomy" id="412755"/>
    <lineage>
        <taxon>unclassified sequences</taxon>
        <taxon>metagenomes</taxon>
        <taxon>ecological metagenomes</taxon>
    </lineage>
</organism>
<gene>
    <name evidence="2" type="ORF">LCGC14_1499320</name>
</gene>
<dbReference type="EMBL" id="LAZR01010862">
    <property type="protein sequence ID" value="KKM64646.1"/>
    <property type="molecule type" value="Genomic_DNA"/>
</dbReference>
<protein>
    <submittedName>
        <fullName evidence="2">Uncharacterized protein</fullName>
    </submittedName>
</protein>
<evidence type="ECO:0000256" key="1">
    <source>
        <dbReference type="SAM" id="MobiDB-lite"/>
    </source>
</evidence>
<accession>A0A0F9JQE5</accession>